<dbReference type="PROSITE" id="PS51417">
    <property type="entry name" value="ARF"/>
    <property type="match status" value="1"/>
</dbReference>
<evidence type="ECO:0000256" key="5">
    <source>
        <dbReference type="ARBA" id="ARBA00022475"/>
    </source>
</evidence>
<dbReference type="SUPFAM" id="SSF52540">
    <property type="entry name" value="P-loop containing nucleoside triphosphate hydrolases"/>
    <property type="match status" value="1"/>
</dbReference>
<feature type="domain" description="DUF7904" evidence="19">
    <location>
        <begin position="1574"/>
        <end position="1673"/>
    </location>
</feature>
<comment type="caution">
    <text evidence="20">The sequence shown here is derived from an EMBL/GenBank/DDBJ whole genome shotgun (WGS) entry which is preliminary data.</text>
</comment>
<evidence type="ECO:0000256" key="13">
    <source>
        <dbReference type="ARBA" id="ARBA00055307"/>
    </source>
</evidence>
<feature type="compositionally biased region" description="Pro residues" evidence="17">
    <location>
        <begin position="332"/>
        <end position="345"/>
    </location>
</feature>
<dbReference type="NCBIfam" id="TIGR00231">
    <property type="entry name" value="small_GTP"/>
    <property type="match status" value="1"/>
</dbReference>
<dbReference type="InterPro" id="IPR006689">
    <property type="entry name" value="Small_GTPase_ARF/SAR"/>
</dbReference>
<feature type="compositionally biased region" description="Basic and acidic residues" evidence="17">
    <location>
        <begin position="1308"/>
        <end position="1321"/>
    </location>
</feature>
<feature type="binding site" evidence="16">
    <location>
        <position position="28"/>
    </location>
    <ligand>
        <name>Mg(2+)</name>
        <dbReference type="ChEBI" id="CHEBI:18420"/>
    </ligand>
</feature>
<feature type="region of interest" description="Disordered" evidence="17">
    <location>
        <begin position="247"/>
        <end position="282"/>
    </location>
</feature>
<dbReference type="Pfam" id="PF25480">
    <property type="entry name" value="DUF7904"/>
    <property type="match status" value="1"/>
</dbReference>
<keyword evidence="9 15" id="KW-0342">GTP-binding</keyword>
<feature type="binding site" evidence="16">
    <location>
        <position position="45"/>
    </location>
    <ligand>
        <name>Mg(2+)</name>
        <dbReference type="ChEBI" id="CHEBI:18420"/>
    </ligand>
</feature>
<dbReference type="InterPro" id="IPR044612">
    <property type="entry name" value="ARL2/3"/>
</dbReference>
<dbReference type="Gene3D" id="3.40.20.10">
    <property type="entry name" value="Severin"/>
    <property type="match status" value="3"/>
</dbReference>
<comment type="function">
    <text evidence="13">GTP-binding protein that functions in embryogenesis, cytokinesis, germline development and microtubulule cytoskeleton dynamics.</text>
</comment>
<dbReference type="GO" id="GO:0046872">
    <property type="term" value="F:metal ion binding"/>
    <property type="evidence" value="ECO:0007669"/>
    <property type="project" value="UniProtKB-KW"/>
</dbReference>
<keyword evidence="11" id="KW-0449">Lipoprotein</keyword>
<dbReference type="GO" id="GO:0003924">
    <property type="term" value="F:GTPase activity"/>
    <property type="evidence" value="ECO:0007669"/>
    <property type="project" value="InterPro"/>
</dbReference>
<evidence type="ECO:0000256" key="16">
    <source>
        <dbReference type="PIRSR" id="PIRSR606689-2"/>
    </source>
</evidence>
<evidence type="ECO:0000259" key="18">
    <source>
        <dbReference type="Pfam" id="PF13254"/>
    </source>
</evidence>
<comment type="subcellular location">
    <subcellularLocation>
        <location evidence="1">Cell membrane</location>
    </subcellularLocation>
    <subcellularLocation>
        <location evidence="2">Cytoplasm</location>
    </subcellularLocation>
</comment>
<keyword evidence="5" id="KW-1003">Cell membrane</keyword>
<dbReference type="GO" id="GO:0005886">
    <property type="term" value="C:plasma membrane"/>
    <property type="evidence" value="ECO:0007669"/>
    <property type="project" value="UniProtKB-SubCell"/>
</dbReference>
<dbReference type="GO" id="GO:0005525">
    <property type="term" value="F:GTP binding"/>
    <property type="evidence" value="ECO:0007669"/>
    <property type="project" value="UniProtKB-KW"/>
</dbReference>
<organism evidence="20 21">
    <name type="scientific">Purpureocillium lilacinum</name>
    <name type="common">Paecilomyces lilacinus</name>
    <dbReference type="NCBI Taxonomy" id="33203"/>
    <lineage>
        <taxon>Eukaryota</taxon>
        <taxon>Fungi</taxon>
        <taxon>Dikarya</taxon>
        <taxon>Ascomycota</taxon>
        <taxon>Pezizomycotina</taxon>
        <taxon>Sordariomycetes</taxon>
        <taxon>Hypocreomycetidae</taxon>
        <taxon>Hypocreales</taxon>
        <taxon>Ophiocordycipitaceae</taxon>
        <taxon>Purpureocillium</taxon>
    </lineage>
</organism>
<feature type="compositionally biased region" description="Polar residues" evidence="17">
    <location>
        <begin position="1124"/>
        <end position="1133"/>
    </location>
</feature>
<evidence type="ECO:0000256" key="9">
    <source>
        <dbReference type="ARBA" id="ARBA00023134"/>
    </source>
</evidence>
<evidence type="ECO:0000256" key="15">
    <source>
        <dbReference type="PIRSR" id="PIRSR606689-1"/>
    </source>
</evidence>
<feature type="region of interest" description="Disordered" evidence="17">
    <location>
        <begin position="310"/>
        <end position="347"/>
    </location>
</feature>
<proteinExistence type="inferred from homology"/>
<dbReference type="Gene3D" id="3.40.50.300">
    <property type="entry name" value="P-loop containing nucleotide triphosphate hydrolases"/>
    <property type="match status" value="1"/>
</dbReference>
<feature type="compositionally biased region" description="Basic and acidic residues" evidence="17">
    <location>
        <begin position="1366"/>
        <end position="1375"/>
    </location>
</feature>
<keyword evidence="4" id="KW-0217">Developmental protein</keyword>
<dbReference type="InterPro" id="IPR027417">
    <property type="entry name" value="P-loop_NTPase"/>
</dbReference>
<dbReference type="CDD" id="cd04154">
    <property type="entry name" value="Arl2"/>
    <property type="match status" value="1"/>
</dbReference>
<dbReference type="InterPro" id="IPR007122">
    <property type="entry name" value="Villin/Gelsolin"/>
</dbReference>
<evidence type="ECO:0000256" key="4">
    <source>
        <dbReference type="ARBA" id="ARBA00022473"/>
    </source>
</evidence>
<evidence type="ECO:0000259" key="19">
    <source>
        <dbReference type="Pfam" id="PF25480"/>
    </source>
</evidence>
<feature type="compositionally biased region" description="Basic and acidic residues" evidence="17">
    <location>
        <begin position="689"/>
        <end position="700"/>
    </location>
</feature>
<feature type="compositionally biased region" description="Low complexity" evidence="17">
    <location>
        <begin position="1348"/>
        <end position="1362"/>
    </location>
</feature>
<evidence type="ECO:0000256" key="3">
    <source>
        <dbReference type="ARBA" id="ARBA00010290"/>
    </source>
</evidence>
<keyword evidence="8 15" id="KW-0547">Nucleotide-binding</keyword>
<dbReference type="InterPro" id="IPR025118">
    <property type="entry name" value="DUF4045"/>
</dbReference>
<feature type="region of interest" description="Disordered" evidence="17">
    <location>
        <begin position="1054"/>
        <end position="1532"/>
    </location>
</feature>
<dbReference type="PRINTS" id="PR00328">
    <property type="entry name" value="SAR1GTPBP"/>
</dbReference>
<evidence type="ECO:0000256" key="11">
    <source>
        <dbReference type="ARBA" id="ARBA00023288"/>
    </source>
</evidence>
<evidence type="ECO:0000256" key="12">
    <source>
        <dbReference type="ARBA" id="ARBA00023306"/>
    </source>
</evidence>
<dbReference type="Proteomes" id="UP000245956">
    <property type="component" value="Unassembled WGS sequence"/>
</dbReference>
<evidence type="ECO:0000313" key="20">
    <source>
        <dbReference type="EMBL" id="PWI68088.1"/>
    </source>
</evidence>
<feature type="compositionally biased region" description="Basic and acidic residues" evidence="17">
    <location>
        <begin position="952"/>
        <end position="967"/>
    </location>
</feature>
<feature type="compositionally biased region" description="Polar residues" evidence="17">
    <location>
        <begin position="1442"/>
        <end position="1451"/>
    </location>
</feature>
<feature type="domain" description="DUF4045" evidence="18">
    <location>
        <begin position="379"/>
        <end position="1086"/>
    </location>
</feature>
<dbReference type="SMART" id="SM00177">
    <property type="entry name" value="ARF"/>
    <property type="match status" value="1"/>
</dbReference>
<keyword evidence="6" id="KW-0963">Cytoplasm</keyword>
<dbReference type="GO" id="GO:0051015">
    <property type="term" value="F:actin filament binding"/>
    <property type="evidence" value="ECO:0007669"/>
    <property type="project" value="InterPro"/>
</dbReference>
<dbReference type="PANTHER" id="PTHR45697">
    <property type="entry name" value="ADP-RIBOSYLATION FACTOR-LIKE PROTEIN 2-RELATED"/>
    <property type="match status" value="1"/>
</dbReference>
<feature type="compositionally biased region" description="Basic and acidic residues" evidence="17">
    <location>
        <begin position="453"/>
        <end position="465"/>
    </location>
</feature>
<gene>
    <name evidence="20" type="ORF">PCL_02489</name>
</gene>
<feature type="region of interest" description="Disordered" evidence="17">
    <location>
        <begin position="417"/>
        <end position="1030"/>
    </location>
</feature>
<feature type="compositionally biased region" description="Low complexity" evidence="17">
    <location>
        <begin position="518"/>
        <end position="529"/>
    </location>
</feature>
<feature type="compositionally biased region" description="Polar residues" evidence="17">
    <location>
        <begin position="1256"/>
        <end position="1265"/>
    </location>
</feature>
<keyword evidence="7" id="KW-0519">Myristate</keyword>
<feature type="compositionally biased region" description="Basic and acidic residues" evidence="17">
    <location>
        <begin position="805"/>
        <end position="822"/>
    </location>
</feature>
<dbReference type="InterPro" id="IPR057226">
    <property type="entry name" value="DUF7904"/>
</dbReference>
<feature type="compositionally biased region" description="Polar residues" evidence="17">
    <location>
        <begin position="316"/>
        <end position="331"/>
    </location>
</feature>
<evidence type="ECO:0000256" key="8">
    <source>
        <dbReference type="ARBA" id="ARBA00022741"/>
    </source>
</evidence>
<evidence type="ECO:0000313" key="21">
    <source>
        <dbReference type="Proteomes" id="UP000245956"/>
    </source>
</evidence>
<feature type="compositionally biased region" description="Polar residues" evidence="17">
    <location>
        <begin position="600"/>
        <end position="613"/>
    </location>
</feature>
<feature type="compositionally biased region" description="Polar residues" evidence="17">
    <location>
        <begin position="467"/>
        <end position="478"/>
    </location>
</feature>
<keyword evidence="16" id="KW-0460">Magnesium</keyword>
<dbReference type="SMART" id="SM00262">
    <property type="entry name" value="GEL"/>
    <property type="match status" value="3"/>
</dbReference>
<accession>A0A2U3E0P9</accession>
<feature type="compositionally biased region" description="Polar residues" evidence="17">
    <location>
        <begin position="703"/>
        <end position="719"/>
    </location>
</feature>
<keyword evidence="10" id="KW-0472">Membrane</keyword>
<feature type="compositionally biased region" description="Polar residues" evidence="17">
    <location>
        <begin position="1185"/>
        <end position="1194"/>
    </location>
</feature>
<feature type="compositionally biased region" description="Basic residues" evidence="17">
    <location>
        <begin position="1277"/>
        <end position="1288"/>
    </location>
</feature>
<feature type="binding site" evidence="15">
    <location>
        <begin position="144"/>
        <end position="147"/>
    </location>
    <ligand>
        <name>GTP</name>
        <dbReference type="ChEBI" id="CHEBI:37565"/>
    </ligand>
</feature>
<evidence type="ECO:0000256" key="2">
    <source>
        <dbReference type="ARBA" id="ARBA00004496"/>
    </source>
</evidence>
<dbReference type="FunFam" id="3.40.50.300:FF:000981">
    <property type="entry name" value="ADP-ribosylation factor-like 2"/>
    <property type="match status" value="1"/>
</dbReference>
<feature type="compositionally biased region" description="Low complexity" evidence="17">
    <location>
        <begin position="777"/>
        <end position="790"/>
    </location>
</feature>
<dbReference type="Pfam" id="PF13254">
    <property type="entry name" value="DUF4045"/>
    <property type="match status" value="1"/>
</dbReference>
<comment type="similarity">
    <text evidence="3">Belongs to the small GTPase superfamily. Arf family.</text>
</comment>
<evidence type="ECO:0000256" key="6">
    <source>
        <dbReference type="ARBA" id="ARBA00022490"/>
    </source>
</evidence>
<dbReference type="InterPro" id="IPR005225">
    <property type="entry name" value="Small_GTP-bd"/>
</dbReference>
<evidence type="ECO:0000256" key="10">
    <source>
        <dbReference type="ARBA" id="ARBA00023136"/>
    </source>
</evidence>
<feature type="compositionally biased region" description="Basic and acidic residues" evidence="17">
    <location>
        <begin position="1134"/>
        <end position="1143"/>
    </location>
</feature>
<sequence>MLSILRKARLKDKEMRILMLGLDNAGKTTIVKKIMGEDVNTVSPTLGFIIKTIDYEGYKLNIWDVGGQKTLRSYWRNYFEKTDALIWVVDATDRLRISDCRGELHGLLLEEVCALLKMLEMALWMLTEAGEQRLAGASLLIFANKTDVDGCMDEQEIRTALRLDEIRTHQWHVLRCSAMTGKNLQEGLAWVVADAKKRLFLHKLYRFYQQANGDGASVIVDAHVRGPVQGQGVDEARCALTRATSGYRPSGPWELEPGQHPAGPFQRGPPLSSAADGRALGGSARPVETGCLAWLGCAELLLLRHPSLAPVPPTPSDSKNQTCKSTHETTSPPSPPPPPLAPPPNGVARVAASTCHVLLIARKRPLNITSAERDAHNMSDEVSQFLEQVERLRGQQIEDDEVRARELEEFLAAKRERQARREAANGQPGVHETQPVTRELEPPTAAASFRPRTGADRSEHAERARSISPQKSSPVNTPSPRPNRRSIHPSESLRLESPYTAREESPRERSVEPDASDRSSSMVTSTSPTKENEAPADSLSSDAKSIRASPSTTPPARSGTLSWQRRPASRGGPGSRPLSMVAAQNATQRSLGAEPAQEPASATEQTFSKNQIAQALGSKDPAWFRQTADRGLSSAAYRRNQVEDEDRLDMTSVKAQLPGMSAEKPKDRPPSRSDASGRLGSPVALNPPRPDEPIEEKPITEHTIVSPSGRTSPLRSASPTKGMGGFVQSAMMKRSDSVKRWSVTSPPGLKRADSVANRSALDRGISQVGSRPQSAIRGGSTTPGSSRPTSQHGEREPATESASKPSHDLSVDTTRATKHDDDGAVPTSPSKTMDPRRWSPTKSSWLESALNRPETPKLAPKPNQSQPSWMADLNKSKTGRSTPNTDTGRPASPSHKHQVSIGGLMRQSPVGEVAKPNTTGLGGIYSPPPHANRPAFGHMSKPSVTENIPKLEPAEPKIEPQKEERKQAVRAAPADEQPPTPASEKRPSVVSPPPTKPKPETPPKKDFRASLKQRTLPQEAPKGDEAEFKNVFGNLRRTKTQNYVAPDVLKDNILRGKAGLNQTDGPKKSERKDEFKEAILQKREGFKKAQAEGKGITRTAPTPGEKPLPEGLAKRAELGRSMTGAKQPTSDTAPSREPKKLDSPKPTPGPKRIPSGQSTFSPKSSNTAPPPTKSPAPDKPRRVSTEVSKPSLTETRALPALQKETSAPSRLQQGRAGGASKLADRFNPALAGMLARGPPPTGTNGGQGSGEPGSQKSTAPGNGTEPSEPGPQLTHMTKNRARGPRRKAPTASSAASGASAPKPAEPIKSAETEPTKPKEPEQTSFNKQSPVHSEPESAPKKPAPLSIQQQVAAKAAVRAKPAPLKPEAKPADENKAPVSRVADPVPEEAPQPSSPRKLNMNRMSIFMGSAASNDVKPEPKEPAKLSHQRTGSRSPIKFSERPQASPSLSPTRSDRDSLPSMMDAPRSPRFGASVTSPPPASKQSFDGSRAEPASPRPKSRGAVRPLSGLGDGLRSPNSLASPARSPTKQASEVSTLLTDFFGPGRPKANVKVDPAEVLMNRPSGGAKITSHGFQMFQIFGDGKKLPVSAQNERVLFEREMYVCAHNFTDAAGRKLFEVYFWVGDEVPEATAEDALLFVQREARSLGGKVVKLRQGKETSEFIQALGGVIIVRRGSSNKYDSLAPSMLCGRRYLGQVAFDEVDFTPASLCAGFVYLITQAGKCYVWKGKGSDVAEVSCARLVGMDLALTGELLEYEDSSEPAAFWAIFDGEGSKPHSADHWRLKPSYDKYCSRLFCSDADSRQQVFEISPFGQADLSPFSIYVLDAFFEMYIVVGARANSQYTSFRNALDFAQEYAILAAGMEDRPFVPVSTVVLEGIPRDLKRVFRKWDDAHSPTVTNQPAAGQGLKRGRSLRVVTLNQALQALSE</sequence>
<feature type="compositionally biased region" description="Basic and acidic residues" evidence="17">
    <location>
        <begin position="501"/>
        <end position="517"/>
    </location>
</feature>
<evidence type="ECO:0000256" key="17">
    <source>
        <dbReference type="SAM" id="MobiDB-lite"/>
    </source>
</evidence>
<feature type="compositionally biased region" description="Basic and acidic residues" evidence="17">
    <location>
        <begin position="1415"/>
        <end position="1424"/>
    </location>
</feature>
<evidence type="ECO:0000256" key="14">
    <source>
        <dbReference type="ARBA" id="ARBA00077919"/>
    </source>
</evidence>
<evidence type="ECO:0000256" key="7">
    <source>
        <dbReference type="ARBA" id="ARBA00022707"/>
    </source>
</evidence>
<keyword evidence="12" id="KW-0131">Cell cycle</keyword>
<feature type="compositionally biased region" description="Low complexity" evidence="17">
    <location>
        <begin position="1289"/>
        <end position="1302"/>
    </location>
</feature>
<dbReference type="InterPro" id="IPR029006">
    <property type="entry name" value="ADF-H/Gelsolin-like_dom_sf"/>
</dbReference>
<dbReference type="InterPro" id="IPR045873">
    <property type="entry name" value="Arl2"/>
</dbReference>
<reference evidence="20 21" key="1">
    <citation type="journal article" date="2016" name="Front. Microbiol.">
        <title>Genome and transcriptome sequences reveal the specific parasitism of the nematophagous Purpureocillium lilacinum 36-1.</title>
        <authorList>
            <person name="Xie J."/>
            <person name="Li S."/>
            <person name="Mo C."/>
            <person name="Xiao X."/>
            <person name="Peng D."/>
            <person name="Wang G."/>
            <person name="Xiao Y."/>
        </authorList>
    </citation>
    <scope>NUCLEOTIDE SEQUENCE [LARGE SCALE GENOMIC DNA]</scope>
    <source>
        <strain evidence="20 21">36-1</strain>
    </source>
</reference>
<feature type="binding site" evidence="15">
    <location>
        <position position="67"/>
    </location>
    <ligand>
        <name>GTP</name>
        <dbReference type="ChEBI" id="CHEBI:37565"/>
    </ligand>
</feature>
<feature type="compositionally biased region" description="Low complexity" evidence="17">
    <location>
        <begin position="565"/>
        <end position="579"/>
    </location>
</feature>
<feature type="compositionally biased region" description="Polar residues" evidence="17">
    <location>
        <begin position="1515"/>
        <end position="1532"/>
    </location>
</feature>
<dbReference type="Pfam" id="PF00025">
    <property type="entry name" value="Arf"/>
    <property type="match status" value="2"/>
</dbReference>
<dbReference type="SUPFAM" id="SSF55753">
    <property type="entry name" value="Actin depolymerizing proteins"/>
    <property type="match status" value="3"/>
</dbReference>
<feature type="compositionally biased region" description="Polar residues" evidence="17">
    <location>
        <begin position="538"/>
        <end position="563"/>
    </location>
</feature>
<feature type="compositionally biased region" description="Basic and acidic residues" evidence="17">
    <location>
        <begin position="1065"/>
        <end position="1091"/>
    </location>
</feature>
<feature type="compositionally biased region" description="Polar residues" evidence="17">
    <location>
        <begin position="1203"/>
        <end position="1212"/>
    </location>
</feature>
<protein>
    <recommendedName>
        <fullName evidence="14">Abnormal eversion of vulva protein 20</fullName>
    </recommendedName>
</protein>
<name>A0A2U3E0P9_PURLI</name>
<feature type="compositionally biased region" description="Basic and acidic residues" evidence="17">
    <location>
        <begin position="997"/>
        <end position="1009"/>
    </location>
</feature>
<feature type="binding site" evidence="15">
    <location>
        <begin position="21"/>
        <end position="28"/>
    </location>
    <ligand>
        <name>GTP</name>
        <dbReference type="ChEBI" id="CHEBI:37565"/>
    </ligand>
</feature>
<keyword evidence="16" id="KW-0479">Metal-binding</keyword>
<dbReference type="SMART" id="SM00178">
    <property type="entry name" value="SAR"/>
    <property type="match status" value="1"/>
</dbReference>
<evidence type="ECO:0000256" key="1">
    <source>
        <dbReference type="ARBA" id="ARBA00004236"/>
    </source>
</evidence>
<feature type="compositionally biased region" description="Polar residues" evidence="17">
    <location>
        <begin position="1322"/>
        <end position="1331"/>
    </location>
</feature>
<dbReference type="EMBL" id="LCWV01000016">
    <property type="protein sequence ID" value="PWI68088.1"/>
    <property type="molecule type" value="Genomic_DNA"/>
</dbReference>
<dbReference type="GO" id="GO:0005737">
    <property type="term" value="C:cytoplasm"/>
    <property type="evidence" value="ECO:0007669"/>
    <property type="project" value="UniProtKB-SubCell"/>
</dbReference>